<feature type="transmembrane region" description="Helical" evidence="1">
    <location>
        <begin position="113"/>
        <end position="131"/>
    </location>
</feature>
<feature type="transmembrane region" description="Helical" evidence="1">
    <location>
        <begin position="59"/>
        <end position="79"/>
    </location>
</feature>
<proteinExistence type="predicted"/>
<name>A0A1G9XQ67_ALLAB</name>
<dbReference type="Proteomes" id="UP000183376">
    <property type="component" value="Chromosome I"/>
</dbReference>
<sequence length="145" mass="15296">MVGARTRQGVRAPEFDAVLTRYGGGVMAKAWTRWQDWAAVVLGVVLMLTPAWSETTDRAMWTMIVFGALLGLAGLWSLAMPGSVASEWTHVVIGALVFIAPWAMGYADMMGAAWTSWIVGVLAVAVGAAALPEANAAHRGLAGSH</sequence>
<dbReference type="Pfam" id="PF03779">
    <property type="entry name" value="SPW"/>
    <property type="match status" value="1"/>
</dbReference>
<accession>A0A1G9XQ67</accession>
<dbReference type="AlphaFoldDB" id="A0A1G9XQ67"/>
<keyword evidence="1" id="KW-0812">Transmembrane</keyword>
<organism evidence="3 4">
    <name type="scientific">Allokutzneria albata</name>
    <name type="common">Kibdelosporangium albatum</name>
    <dbReference type="NCBI Taxonomy" id="211114"/>
    <lineage>
        <taxon>Bacteria</taxon>
        <taxon>Bacillati</taxon>
        <taxon>Actinomycetota</taxon>
        <taxon>Actinomycetes</taxon>
        <taxon>Pseudonocardiales</taxon>
        <taxon>Pseudonocardiaceae</taxon>
        <taxon>Allokutzneria</taxon>
    </lineage>
</organism>
<gene>
    <name evidence="3" type="ORF">SAMN04489726_4328</name>
</gene>
<feature type="transmembrane region" description="Helical" evidence="1">
    <location>
        <begin position="37"/>
        <end position="53"/>
    </location>
</feature>
<evidence type="ECO:0000259" key="2">
    <source>
        <dbReference type="Pfam" id="PF03779"/>
    </source>
</evidence>
<evidence type="ECO:0000313" key="4">
    <source>
        <dbReference type="Proteomes" id="UP000183376"/>
    </source>
</evidence>
<dbReference type="InterPro" id="IPR005530">
    <property type="entry name" value="SPW"/>
</dbReference>
<evidence type="ECO:0000256" key="1">
    <source>
        <dbReference type="SAM" id="Phobius"/>
    </source>
</evidence>
<dbReference type="eggNOG" id="ENOG50333VK">
    <property type="taxonomic scope" value="Bacteria"/>
</dbReference>
<protein>
    <submittedName>
        <fullName evidence="3">SPW repeat-containing protein</fullName>
    </submittedName>
</protein>
<feature type="domain" description="SPW repeat-containing integral membrane" evidence="2">
    <location>
        <begin position="34"/>
        <end position="128"/>
    </location>
</feature>
<feature type="transmembrane region" description="Helical" evidence="1">
    <location>
        <begin position="91"/>
        <end position="107"/>
    </location>
</feature>
<keyword evidence="1" id="KW-0472">Membrane</keyword>
<dbReference type="EMBL" id="LT629701">
    <property type="protein sequence ID" value="SDM98576.1"/>
    <property type="molecule type" value="Genomic_DNA"/>
</dbReference>
<keyword evidence="1" id="KW-1133">Transmembrane helix</keyword>
<keyword evidence="4" id="KW-1185">Reference proteome</keyword>
<reference evidence="3 4" key="1">
    <citation type="submission" date="2016-10" db="EMBL/GenBank/DDBJ databases">
        <authorList>
            <person name="de Groot N.N."/>
        </authorList>
    </citation>
    <scope>NUCLEOTIDE SEQUENCE [LARGE SCALE GENOMIC DNA]</scope>
    <source>
        <strain evidence="3 4">DSM 44149</strain>
    </source>
</reference>
<dbReference type="STRING" id="211114.SAMN04489726_4328"/>
<evidence type="ECO:0000313" key="3">
    <source>
        <dbReference type="EMBL" id="SDM98576.1"/>
    </source>
</evidence>